<protein>
    <submittedName>
        <fullName evidence="1">Uncharacterized protein</fullName>
    </submittedName>
</protein>
<gene>
    <name evidence="1" type="ORF">S01H1_24392</name>
</gene>
<evidence type="ECO:0000313" key="1">
    <source>
        <dbReference type="EMBL" id="GAF94037.1"/>
    </source>
</evidence>
<feature type="non-terminal residue" evidence="1">
    <location>
        <position position="57"/>
    </location>
</feature>
<dbReference type="EMBL" id="BARS01014501">
    <property type="protein sequence ID" value="GAF94037.1"/>
    <property type="molecule type" value="Genomic_DNA"/>
</dbReference>
<feature type="non-terminal residue" evidence="1">
    <location>
        <position position="1"/>
    </location>
</feature>
<accession>X0U0V3</accession>
<organism evidence="1">
    <name type="scientific">marine sediment metagenome</name>
    <dbReference type="NCBI Taxonomy" id="412755"/>
    <lineage>
        <taxon>unclassified sequences</taxon>
        <taxon>metagenomes</taxon>
        <taxon>ecological metagenomes</taxon>
    </lineage>
</organism>
<name>X0U0V3_9ZZZZ</name>
<sequence>QYAGNLINAINFATRPVEVSIAAKGDISAKLAVRTPHIIADLGYNFYGRTHESLCLK</sequence>
<comment type="caution">
    <text evidence="1">The sequence shown here is derived from an EMBL/GenBank/DDBJ whole genome shotgun (WGS) entry which is preliminary data.</text>
</comment>
<proteinExistence type="predicted"/>
<reference evidence="1" key="1">
    <citation type="journal article" date="2014" name="Front. Microbiol.">
        <title>High frequency of phylogenetically diverse reductive dehalogenase-homologous genes in deep subseafloor sedimentary metagenomes.</title>
        <authorList>
            <person name="Kawai M."/>
            <person name="Futagami T."/>
            <person name="Toyoda A."/>
            <person name="Takaki Y."/>
            <person name="Nishi S."/>
            <person name="Hori S."/>
            <person name="Arai W."/>
            <person name="Tsubouchi T."/>
            <person name="Morono Y."/>
            <person name="Uchiyama I."/>
            <person name="Ito T."/>
            <person name="Fujiyama A."/>
            <person name="Inagaki F."/>
            <person name="Takami H."/>
        </authorList>
    </citation>
    <scope>NUCLEOTIDE SEQUENCE</scope>
    <source>
        <strain evidence="1">Expedition CK06-06</strain>
    </source>
</reference>
<dbReference type="AlphaFoldDB" id="X0U0V3"/>